<organism evidence="2 3">
    <name type="scientific">Streptomyces shaanxiensis</name>
    <dbReference type="NCBI Taxonomy" id="653357"/>
    <lineage>
        <taxon>Bacteria</taxon>
        <taxon>Bacillati</taxon>
        <taxon>Actinomycetota</taxon>
        <taxon>Actinomycetes</taxon>
        <taxon>Kitasatosporales</taxon>
        <taxon>Streptomycetaceae</taxon>
        <taxon>Streptomyces</taxon>
    </lineage>
</organism>
<sequence>MLESAAAVPPPVATRATELKRTASAVAAGRVRLRTVVSNPPERKVRGGRGREGTRTAVSDRRLDHGADSRVKGVRERQV</sequence>
<protein>
    <submittedName>
        <fullName evidence="2">Uncharacterized protein</fullName>
    </submittedName>
</protein>
<keyword evidence="3" id="KW-1185">Reference proteome</keyword>
<name>A0ABP7VDY4_9ACTN</name>
<evidence type="ECO:0000313" key="2">
    <source>
        <dbReference type="EMBL" id="GAA4065140.1"/>
    </source>
</evidence>
<gene>
    <name evidence="2" type="ORF">GCM10022233_44650</name>
</gene>
<proteinExistence type="predicted"/>
<reference evidence="3" key="1">
    <citation type="journal article" date="2019" name="Int. J. Syst. Evol. Microbiol.">
        <title>The Global Catalogue of Microorganisms (GCM) 10K type strain sequencing project: providing services to taxonomists for standard genome sequencing and annotation.</title>
        <authorList>
            <consortium name="The Broad Institute Genomics Platform"/>
            <consortium name="The Broad Institute Genome Sequencing Center for Infectious Disease"/>
            <person name="Wu L."/>
            <person name="Ma J."/>
        </authorList>
    </citation>
    <scope>NUCLEOTIDE SEQUENCE [LARGE SCALE GENOMIC DNA]</scope>
    <source>
        <strain evidence="3">JCM 16925</strain>
    </source>
</reference>
<dbReference type="EMBL" id="BAAAZY010000011">
    <property type="protein sequence ID" value="GAA4065140.1"/>
    <property type="molecule type" value="Genomic_DNA"/>
</dbReference>
<comment type="caution">
    <text evidence="2">The sequence shown here is derived from an EMBL/GenBank/DDBJ whole genome shotgun (WGS) entry which is preliminary data.</text>
</comment>
<evidence type="ECO:0000256" key="1">
    <source>
        <dbReference type="SAM" id="MobiDB-lite"/>
    </source>
</evidence>
<feature type="compositionally biased region" description="Basic and acidic residues" evidence="1">
    <location>
        <begin position="41"/>
        <end position="79"/>
    </location>
</feature>
<feature type="region of interest" description="Disordered" evidence="1">
    <location>
        <begin position="38"/>
        <end position="79"/>
    </location>
</feature>
<accession>A0ABP7VDY4</accession>
<dbReference type="Proteomes" id="UP001499984">
    <property type="component" value="Unassembled WGS sequence"/>
</dbReference>
<evidence type="ECO:0000313" key="3">
    <source>
        <dbReference type="Proteomes" id="UP001499984"/>
    </source>
</evidence>